<evidence type="ECO:0000313" key="1">
    <source>
        <dbReference type="EMBL" id="CUI16122.1"/>
    </source>
</evidence>
<keyword evidence="2" id="KW-1185">Reference proteome</keyword>
<organism evidence="1 2">
    <name type="scientific">Candidatus Protochlamydia naegleriophila</name>
    <dbReference type="NCBI Taxonomy" id="389348"/>
    <lineage>
        <taxon>Bacteria</taxon>
        <taxon>Pseudomonadati</taxon>
        <taxon>Chlamydiota</taxon>
        <taxon>Chlamydiia</taxon>
        <taxon>Parachlamydiales</taxon>
        <taxon>Parachlamydiaceae</taxon>
        <taxon>Candidatus Protochlamydia</taxon>
    </lineage>
</organism>
<evidence type="ECO:0000313" key="2">
    <source>
        <dbReference type="Proteomes" id="UP000069902"/>
    </source>
</evidence>
<name>A0A0U5JBD1_9BACT</name>
<dbReference type="PATRIC" id="fig|389348.3.peg.544"/>
<dbReference type="AlphaFoldDB" id="A0A0U5JBD1"/>
<dbReference type="Proteomes" id="UP000069902">
    <property type="component" value="Chromosome cPNK"/>
</dbReference>
<reference evidence="2" key="1">
    <citation type="submission" date="2015-09" db="EMBL/GenBank/DDBJ databases">
        <authorList>
            <person name="Bertelli C."/>
        </authorList>
    </citation>
    <scope>NUCLEOTIDE SEQUENCE [LARGE SCALE GENOMIC DNA]</scope>
    <source>
        <strain evidence="2">KNic</strain>
    </source>
</reference>
<proteinExistence type="predicted"/>
<dbReference type="STRING" id="389348.PNK_0494"/>
<accession>A0A0U5JBD1</accession>
<dbReference type="Gene3D" id="3.40.50.1000">
    <property type="entry name" value="HAD superfamily/HAD-like"/>
    <property type="match status" value="1"/>
</dbReference>
<dbReference type="InterPro" id="IPR023214">
    <property type="entry name" value="HAD_sf"/>
</dbReference>
<sequence length="287" mass="32772">MTLVGISSLEQPIPIQSLLEIEDKAIIKTTSSDNKVKMLVLDFDHTLAKSRVLSGSDDLNDCLFRLNLKNKVHFNAHASLLFKLREGASFIACENPNKVNSFISRCHQYGWEVIILTARPENMSEMTRRNLEQSRLTSLLGVEIIFSKGPKKDCFYEWLQKHPRWSKVEELDVLFADDKASHCQGMLKLAEVVKKPIKVSVISFHYQRALVSNEGLLTKKQKEVLAVQLLFFRNGKELPEDDQIGTQEINQALKHFSFPDEVNLDSFYQSIRSLASEKGCPFKDNQN</sequence>
<gene>
    <name evidence="1" type="ORF">PNK_0494</name>
</gene>
<dbReference type="KEGG" id="pnl:PNK_0494"/>
<dbReference type="InParanoid" id="A0A0U5JBD1"/>
<dbReference type="SUPFAM" id="SSF56784">
    <property type="entry name" value="HAD-like"/>
    <property type="match status" value="1"/>
</dbReference>
<protein>
    <submittedName>
        <fullName evidence="1">Uncharacterized protein</fullName>
    </submittedName>
</protein>
<dbReference type="InterPro" id="IPR036412">
    <property type="entry name" value="HAD-like_sf"/>
</dbReference>
<dbReference type="RefSeq" id="WP_059060077.1">
    <property type="nucleotide sequence ID" value="NZ_LN879502.1"/>
</dbReference>
<dbReference type="EMBL" id="LN879502">
    <property type="protein sequence ID" value="CUI16122.1"/>
    <property type="molecule type" value="Genomic_DNA"/>
</dbReference>